<evidence type="ECO:0000313" key="1">
    <source>
        <dbReference type="EMBL" id="WTS18808.1"/>
    </source>
</evidence>
<sequence>MATRGNAEIRGDERGTLLIFLAGQRGAVRRAVLGLTDEQAAATPSASALSLSGLVKHVAETEQGWVARARQVAPDMQRTEENWADSFRLVGDESVESALAYWDKVALATEEFVRSVPSLDDTFPLPRHHWSPGEEEVSVRWLLLHLIREAARHAGHADIIRESLDGKTAYELVEMARE</sequence>
<dbReference type="Gene3D" id="1.20.120.450">
    <property type="entry name" value="dinb family like domain"/>
    <property type="match status" value="1"/>
</dbReference>
<protein>
    <submittedName>
        <fullName evidence="1">DinB family protein</fullName>
    </submittedName>
</protein>
<accession>A0AAU1UNI4</accession>
<dbReference type="EMBL" id="CP108195">
    <property type="protein sequence ID" value="WTS18808.1"/>
    <property type="molecule type" value="Genomic_DNA"/>
</dbReference>
<dbReference type="SUPFAM" id="SSF109854">
    <property type="entry name" value="DinB/YfiT-like putative metalloenzymes"/>
    <property type="match status" value="1"/>
</dbReference>
<reference evidence="1" key="1">
    <citation type="submission" date="2022-10" db="EMBL/GenBank/DDBJ databases">
        <title>The complete genomes of actinobacterial strains from the NBC collection.</title>
        <authorList>
            <person name="Joergensen T.S."/>
            <person name="Alvarez Arevalo M."/>
            <person name="Sterndorff E.B."/>
            <person name="Faurdal D."/>
            <person name="Vuksanovic O."/>
            <person name="Mourched A.-S."/>
            <person name="Charusanti P."/>
            <person name="Shaw S."/>
            <person name="Blin K."/>
            <person name="Weber T."/>
        </authorList>
    </citation>
    <scope>NUCLEOTIDE SEQUENCE</scope>
    <source>
        <strain evidence="1">NBC_00119</strain>
    </source>
</reference>
<dbReference type="AlphaFoldDB" id="A0AAU1UNI4"/>
<name>A0AAU1UNI4_9ACTN</name>
<dbReference type="Pfam" id="PF04978">
    <property type="entry name" value="MST"/>
    <property type="match status" value="1"/>
</dbReference>
<dbReference type="InterPro" id="IPR007061">
    <property type="entry name" value="MST-like"/>
</dbReference>
<dbReference type="InterPro" id="IPR034660">
    <property type="entry name" value="DinB/YfiT-like"/>
</dbReference>
<gene>
    <name evidence="1" type="ORF">OHU69_24105</name>
</gene>
<proteinExistence type="predicted"/>
<organism evidence="1">
    <name type="scientific">Streptomyces sp. NBC_00119</name>
    <dbReference type="NCBI Taxonomy" id="2975659"/>
    <lineage>
        <taxon>Bacteria</taxon>
        <taxon>Bacillati</taxon>
        <taxon>Actinomycetota</taxon>
        <taxon>Actinomycetes</taxon>
        <taxon>Kitasatosporales</taxon>
        <taxon>Streptomycetaceae</taxon>
        <taxon>Streptomyces</taxon>
    </lineage>
</organism>